<dbReference type="OrthoDB" id="9796786at2"/>
<dbReference type="AlphaFoldDB" id="A0A239FD12"/>
<dbReference type="PANTHER" id="PTHR43236">
    <property type="entry name" value="ANTITOXIN HIGA1"/>
    <property type="match status" value="1"/>
</dbReference>
<sequence>MSVRIDVAPPMLAWALERSGLDSDSLTKRFPRLRDWESGRTKPTVRQLEAFAQATYTPFGYFFLPEPPEEGLPVPDYRTVRDAELTRPSANLLDTVYLSEQRQDWYRNYQRQHGGDRLSFVGSVSPQSPARDVAAQMTTALGFNLDTRRRFQTWTAALTGLIEAAESIGILVVVSGIVASNTRRRLDPDEFRGFALNDDLAPLIFVNGADTKAAQIFTLAHELAHVWAGQSGVDKPDLGQVDDRSATERWCNSVAAEFLVPLESMPKALQGPTLTQDLERLARQYKVSTLVVLRRLVDRGLLTWEQFRPAFDDELARVTDLAAQRSPGGDFYRTQPYRVSRRFARAIISDALEGDTLYRDAYRLLGVRRHETFQNLGEAVGVA</sequence>
<organism evidence="2 3">
    <name type="scientific">Geodermatophilus saharensis</name>
    <dbReference type="NCBI Taxonomy" id="1137994"/>
    <lineage>
        <taxon>Bacteria</taxon>
        <taxon>Bacillati</taxon>
        <taxon>Actinomycetota</taxon>
        <taxon>Actinomycetes</taxon>
        <taxon>Geodermatophilales</taxon>
        <taxon>Geodermatophilaceae</taxon>
        <taxon>Geodermatophilus</taxon>
    </lineage>
</organism>
<evidence type="ECO:0000313" key="3">
    <source>
        <dbReference type="Proteomes" id="UP000198386"/>
    </source>
</evidence>
<dbReference type="Gene3D" id="1.10.10.2910">
    <property type="match status" value="1"/>
</dbReference>
<dbReference type="Pfam" id="PF06114">
    <property type="entry name" value="Peptidase_M78"/>
    <property type="match status" value="1"/>
</dbReference>
<gene>
    <name evidence="2" type="ORF">SAMN04488107_2948</name>
</gene>
<dbReference type="InterPro" id="IPR010359">
    <property type="entry name" value="IrrE_HExxH"/>
</dbReference>
<dbReference type="EMBL" id="FZOH01000005">
    <property type="protein sequence ID" value="SNS54388.1"/>
    <property type="molecule type" value="Genomic_DNA"/>
</dbReference>
<dbReference type="PANTHER" id="PTHR43236:SF2">
    <property type="entry name" value="BLL0069 PROTEIN"/>
    <property type="match status" value="1"/>
</dbReference>
<name>A0A239FD12_9ACTN</name>
<dbReference type="InterPro" id="IPR052345">
    <property type="entry name" value="Rad_response_metalloprotease"/>
</dbReference>
<proteinExistence type="predicted"/>
<evidence type="ECO:0000259" key="1">
    <source>
        <dbReference type="Pfam" id="PF06114"/>
    </source>
</evidence>
<feature type="domain" description="IrrE N-terminal-like" evidence="1">
    <location>
        <begin position="165"/>
        <end position="296"/>
    </location>
</feature>
<accession>A0A239FD12</accession>
<evidence type="ECO:0000313" key="2">
    <source>
        <dbReference type="EMBL" id="SNS54388.1"/>
    </source>
</evidence>
<dbReference type="RefSeq" id="WP_089404652.1">
    <property type="nucleotide sequence ID" value="NZ_FZOH01000005.1"/>
</dbReference>
<dbReference type="Proteomes" id="UP000198386">
    <property type="component" value="Unassembled WGS sequence"/>
</dbReference>
<protein>
    <recommendedName>
        <fullName evidence="1">IrrE N-terminal-like domain-containing protein</fullName>
    </recommendedName>
</protein>
<reference evidence="3" key="1">
    <citation type="submission" date="2017-06" db="EMBL/GenBank/DDBJ databases">
        <authorList>
            <person name="Varghese N."/>
            <person name="Submissions S."/>
        </authorList>
    </citation>
    <scope>NUCLEOTIDE SEQUENCE [LARGE SCALE GENOMIC DNA]</scope>
    <source>
        <strain evidence="3">DSM 45423</strain>
    </source>
</reference>
<keyword evidence="3" id="KW-1185">Reference proteome</keyword>